<evidence type="ECO:0000256" key="2">
    <source>
        <dbReference type="SAM" id="SignalP"/>
    </source>
</evidence>
<feature type="compositionally biased region" description="Basic and acidic residues" evidence="1">
    <location>
        <begin position="103"/>
        <end position="120"/>
    </location>
</feature>
<evidence type="ECO:0000313" key="3">
    <source>
        <dbReference type="EMBL" id="KAG8383940.1"/>
    </source>
</evidence>
<feature type="compositionally biased region" description="Acidic residues" evidence="1">
    <location>
        <begin position="151"/>
        <end position="167"/>
    </location>
</feature>
<feature type="region of interest" description="Disordered" evidence="1">
    <location>
        <begin position="81"/>
        <end position="201"/>
    </location>
</feature>
<dbReference type="AlphaFoldDB" id="A0AAV6XY26"/>
<keyword evidence="2" id="KW-0732">Signal</keyword>
<comment type="caution">
    <text evidence="3">The sequence shown here is derived from an EMBL/GenBank/DDBJ whole genome shotgun (WGS) entry which is preliminary data.</text>
</comment>
<feature type="chain" id="PRO_5043720082" description="Transposase" evidence="2">
    <location>
        <begin position="23"/>
        <end position="407"/>
    </location>
</feature>
<protein>
    <recommendedName>
        <fullName evidence="5">Transposase</fullName>
    </recommendedName>
</protein>
<sequence>MPLILALFRISVLQLTIPRLLGIRNFFKHMDWPDFLNIYTKDNNVLNLLSNDSELDDACVKTLTKNRKLDVDLDYGIDGMRKDDLDNEGQDNTECGDDVGVQKGEDDVEVQKGKEDVRVGEDEETVAIGEDQETDGVGEDEDDVHEKNLEDFFDSDYDMNEDDDNGEGSDKGKGAGVDKGKGESADKSKVEDDDNGVHGGQGFRTDAIEEIVVHISNDQAYRAKRRVLKILDASLDDKFALLCDSASEIKRTNPDYNFVSDKQKWLIIAFQQVFPNSDYRFCVRYNRSNFKTASFRGLAFKDALWKAAKATTPDEFSRKMDEMRDLNDEAADWFNDKPPEQWNDCYSVDTYKKVYGPAIMRINGRSEWVKTGFIPPQPPNSGRSAGRPEIARRVEADQVKTKQKGGG</sequence>
<evidence type="ECO:0008006" key="5">
    <source>
        <dbReference type="Google" id="ProtNLM"/>
    </source>
</evidence>
<feature type="compositionally biased region" description="Acidic residues" evidence="1">
    <location>
        <begin position="121"/>
        <end position="143"/>
    </location>
</feature>
<evidence type="ECO:0000256" key="1">
    <source>
        <dbReference type="SAM" id="MobiDB-lite"/>
    </source>
</evidence>
<organism evidence="3 4">
    <name type="scientific">Buddleja alternifolia</name>
    <dbReference type="NCBI Taxonomy" id="168488"/>
    <lineage>
        <taxon>Eukaryota</taxon>
        <taxon>Viridiplantae</taxon>
        <taxon>Streptophyta</taxon>
        <taxon>Embryophyta</taxon>
        <taxon>Tracheophyta</taxon>
        <taxon>Spermatophyta</taxon>
        <taxon>Magnoliopsida</taxon>
        <taxon>eudicotyledons</taxon>
        <taxon>Gunneridae</taxon>
        <taxon>Pentapetalae</taxon>
        <taxon>asterids</taxon>
        <taxon>lamiids</taxon>
        <taxon>Lamiales</taxon>
        <taxon>Scrophulariaceae</taxon>
        <taxon>Buddlejeae</taxon>
        <taxon>Buddleja</taxon>
    </lineage>
</organism>
<gene>
    <name evidence="3" type="ORF">BUALT_Bualt04G0066200</name>
</gene>
<feature type="signal peptide" evidence="2">
    <location>
        <begin position="1"/>
        <end position="22"/>
    </location>
</feature>
<name>A0AAV6XY26_9LAMI</name>
<dbReference type="Proteomes" id="UP000826271">
    <property type="component" value="Unassembled WGS sequence"/>
</dbReference>
<feature type="compositionally biased region" description="Basic and acidic residues" evidence="1">
    <location>
        <begin position="389"/>
        <end position="400"/>
    </location>
</feature>
<dbReference type="PANTHER" id="PTHR31973:SF191">
    <property type="entry name" value="OS05G0489400 PROTEIN"/>
    <property type="match status" value="1"/>
</dbReference>
<feature type="compositionally biased region" description="Acidic residues" evidence="1">
    <location>
        <begin position="85"/>
        <end position="97"/>
    </location>
</feature>
<dbReference type="PANTHER" id="PTHR31973">
    <property type="entry name" value="POLYPROTEIN, PUTATIVE-RELATED"/>
    <property type="match status" value="1"/>
</dbReference>
<feature type="region of interest" description="Disordered" evidence="1">
    <location>
        <begin position="371"/>
        <end position="407"/>
    </location>
</feature>
<reference evidence="3" key="1">
    <citation type="submission" date="2019-10" db="EMBL/GenBank/DDBJ databases">
        <authorList>
            <person name="Zhang R."/>
            <person name="Pan Y."/>
            <person name="Wang J."/>
            <person name="Ma R."/>
            <person name="Yu S."/>
        </authorList>
    </citation>
    <scope>NUCLEOTIDE SEQUENCE</scope>
    <source>
        <strain evidence="3">LA-IB0</strain>
        <tissue evidence="3">Leaf</tissue>
    </source>
</reference>
<keyword evidence="4" id="KW-1185">Reference proteome</keyword>
<accession>A0AAV6XY26</accession>
<feature type="compositionally biased region" description="Basic and acidic residues" evidence="1">
    <location>
        <begin position="168"/>
        <end position="190"/>
    </location>
</feature>
<dbReference type="EMBL" id="WHWC01000004">
    <property type="protein sequence ID" value="KAG8383940.1"/>
    <property type="molecule type" value="Genomic_DNA"/>
</dbReference>
<evidence type="ECO:0000313" key="4">
    <source>
        <dbReference type="Proteomes" id="UP000826271"/>
    </source>
</evidence>
<proteinExistence type="predicted"/>